<feature type="binding site" evidence="12">
    <location>
        <position position="171"/>
    </location>
    <ligand>
        <name>glycerol</name>
        <dbReference type="ChEBI" id="CHEBI:17754"/>
    </ligand>
</feature>
<dbReference type="GO" id="GO:0006650">
    <property type="term" value="P:glycerophospholipid metabolic process"/>
    <property type="evidence" value="ECO:0007669"/>
    <property type="project" value="UniProtKB-UniRule"/>
</dbReference>
<reference evidence="15 18" key="1">
    <citation type="submission" date="2015-09" db="EMBL/GenBank/DDBJ databases">
        <title>Draft genome sequence of Acidiplasma aeolicum DSM 18409.</title>
        <authorList>
            <person name="Hemp J."/>
        </authorList>
    </citation>
    <scope>NUCLEOTIDE SEQUENCE [LARGE SCALE GENOMIC DNA]</scope>
    <source>
        <strain evidence="15 18">V</strain>
    </source>
</reference>
<evidence type="ECO:0000256" key="11">
    <source>
        <dbReference type="HAMAP-Rule" id="MF_00497"/>
    </source>
</evidence>
<dbReference type="EMBL" id="LJCQ01000436">
    <property type="protein sequence ID" value="KPV43656.1"/>
    <property type="molecule type" value="Genomic_DNA"/>
</dbReference>
<evidence type="ECO:0000256" key="3">
    <source>
        <dbReference type="ARBA" id="ARBA00022723"/>
    </source>
</evidence>
<dbReference type="Pfam" id="PF13685">
    <property type="entry name" value="Fe-ADH_2"/>
    <property type="match status" value="1"/>
</dbReference>
<keyword evidence="17" id="KW-1185">Reference proteome</keyword>
<keyword evidence="3 11" id="KW-0479">Metal-binding</keyword>
<dbReference type="PANTHER" id="PTHR43616:SF5">
    <property type="entry name" value="GLYCEROL DEHYDROGENASE 1"/>
    <property type="match status" value="1"/>
</dbReference>
<evidence type="ECO:0000256" key="1">
    <source>
        <dbReference type="ARBA" id="ARBA00022490"/>
    </source>
</evidence>
<feature type="binding site" evidence="11">
    <location>
        <position position="267"/>
    </location>
    <ligand>
        <name>Zn(2+)</name>
        <dbReference type="ChEBI" id="CHEBI:29105"/>
        <note>catalytic</note>
    </ligand>
</feature>
<dbReference type="Proteomes" id="UP000050320">
    <property type="component" value="Unassembled WGS sequence"/>
</dbReference>
<dbReference type="GO" id="GO:0005737">
    <property type="term" value="C:cytoplasm"/>
    <property type="evidence" value="ECO:0007669"/>
    <property type="project" value="UniProtKB-SubCell"/>
</dbReference>
<dbReference type="Gene3D" id="3.40.50.1970">
    <property type="match status" value="1"/>
</dbReference>
<comment type="function">
    <text evidence="11">Catalyzes the NAD(P)H-dependent reduction of dihydroxyacetonephosphate (DHAP or glycerone phosphate) to glycerol 1-phosphate (G1P). The G1P thus generated is used as the glycerophosphate backbone of phospholipids in the cellular membranes of Archaea.</text>
</comment>
<keyword evidence="6 11" id="KW-0560">Oxidoreductase</keyword>
<evidence type="ECO:0000256" key="7">
    <source>
        <dbReference type="ARBA" id="ARBA00023027"/>
    </source>
</evidence>
<comment type="catalytic activity">
    <reaction evidence="11">
        <text>sn-glycerol 1-phosphate + NADP(+) = dihydroxyacetone phosphate + NADPH + H(+)</text>
        <dbReference type="Rhea" id="RHEA:21416"/>
        <dbReference type="ChEBI" id="CHEBI:15378"/>
        <dbReference type="ChEBI" id="CHEBI:57642"/>
        <dbReference type="ChEBI" id="CHEBI:57685"/>
        <dbReference type="ChEBI" id="CHEBI:57783"/>
        <dbReference type="ChEBI" id="CHEBI:58349"/>
        <dbReference type="EC" id="1.1.1.261"/>
    </reaction>
</comment>
<dbReference type="OrthoDB" id="8656at2157"/>
<feature type="binding site" evidence="12">
    <location>
        <position position="251"/>
    </location>
    <ligand>
        <name>glycerol</name>
        <dbReference type="ChEBI" id="CHEBI:17754"/>
    </ligand>
</feature>
<reference evidence="16 17" key="2">
    <citation type="submission" date="2015-09" db="EMBL/GenBank/DDBJ databases">
        <title>Heavy metals and arsenic resistance mechanisms in polyextremophilic archaea of the family Ferroplasmaceae.</title>
        <authorList>
            <person name="Bulaev A.G."/>
            <person name="Kanygina A.V."/>
        </authorList>
    </citation>
    <scope>NUCLEOTIDE SEQUENCE [LARGE SCALE GENOMIC DNA]</scope>
    <source>
        <strain evidence="16 17">VT</strain>
    </source>
</reference>
<evidence type="ECO:0000256" key="5">
    <source>
        <dbReference type="ARBA" id="ARBA00022857"/>
    </source>
</evidence>
<organism evidence="16 17">
    <name type="scientific">Acidiplasma aeolicum</name>
    <dbReference type="NCBI Taxonomy" id="507754"/>
    <lineage>
        <taxon>Archaea</taxon>
        <taxon>Methanobacteriati</taxon>
        <taxon>Thermoplasmatota</taxon>
        <taxon>Thermoplasmata</taxon>
        <taxon>Thermoplasmatales</taxon>
        <taxon>Ferroplasmaceae</taxon>
        <taxon>Acidiplasma</taxon>
    </lineage>
</organism>
<dbReference type="GeneID" id="84222326"/>
<evidence type="ECO:0000256" key="6">
    <source>
        <dbReference type="ARBA" id="ARBA00023002"/>
    </source>
</evidence>
<feature type="binding site" evidence="11">
    <location>
        <position position="171"/>
    </location>
    <ligand>
        <name>Zn(2+)</name>
        <dbReference type="ChEBI" id="CHEBI:29105"/>
        <note>catalytic</note>
    </ligand>
</feature>
<dbReference type="Gene3D" id="1.20.1090.10">
    <property type="entry name" value="Dehydroquinate synthase-like - alpha domain"/>
    <property type="match status" value="1"/>
</dbReference>
<dbReference type="EC" id="1.1.1.261" evidence="11"/>
<keyword evidence="8 11" id="KW-0443">Lipid metabolism</keyword>
<feature type="binding site" evidence="11">
    <location>
        <position position="251"/>
    </location>
    <ligand>
        <name>Zn(2+)</name>
        <dbReference type="ChEBI" id="CHEBI:29105"/>
        <note>catalytic</note>
    </ligand>
</feature>
<comment type="cofactor">
    <cofactor evidence="11 12">
        <name>Zn(2+)</name>
        <dbReference type="ChEBI" id="CHEBI:29105"/>
    </cofactor>
    <text evidence="11 12">Binds 1 zinc ion per subunit.</text>
</comment>
<comment type="similarity">
    <text evidence="11">Belongs to the glycerol-1-phosphate dehydrogenase family.</text>
</comment>
<dbReference type="CDD" id="cd08173">
    <property type="entry name" value="Gro1PDH"/>
    <property type="match status" value="1"/>
</dbReference>
<evidence type="ECO:0000256" key="8">
    <source>
        <dbReference type="ARBA" id="ARBA00023098"/>
    </source>
</evidence>
<keyword evidence="4 11" id="KW-0862">Zinc</keyword>
<dbReference type="InterPro" id="IPR023002">
    <property type="entry name" value="G1P_dehydrogenase_arc"/>
</dbReference>
<dbReference type="NCBIfam" id="NF002022">
    <property type="entry name" value="PRK00843.1"/>
    <property type="match status" value="1"/>
</dbReference>
<evidence type="ECO:0000256" key="4">
    <source>
        <dbReference type="ARBA" id="ARBA00022833"/>
    </source>
</evidence>
<dbReference type="Proteomes" id="UP000050515">
    <property type="component" value="Unassembled WGS sequence"/>
</dbReference>
<feature type="binding site" evidence="12">
    <location>
        <position position="267"/>
    </location>
    <ligand>
        <name>glycerol</name>
        <dbReference type="ChEBI" id="CHEBI:17754"/>
    </ligand>
</feature>
<keyword evidence="10 11" id="KW-1208">Phospholipid metabolism</keyword>
<comment type="pathway">
    <text evidence="11">Membrane lipid metabolism; glycerophospholipid metabolism.</text>
</comment>
<evidence type="ECO:0000256" key="2">
    <source>
        <dbReference type="ARBA" id="ARBA00022516"/>
    </source>
</evidence>
<feature type="binding site" evidence="11 14">
    <location>
        <begin position="119"/>
        <end position="122"/>
    </location>
    <ligand>
        <name>NAD(+)</name>
        <dbReference type="ChEBI" id="CHEBI:57540"/>
    </ligand>
</feature>
<protein>
    <recommendedName>
        <fullName evidence="11">Glycerol-1-phosphate dehydrogenase [NAD(P)+]</fullName>
        <shortName evidence="11">G1P dehydrogenase</shortName>
        <shortName evidence="11">G1PDH</shortName>
        <ecNumber evidence="11">1.1.1.261</ecNumber>
    </recommendedName>
    <alternativeName>
        <fullName evidence="11">Enantiomeric glycerophosphate synthase</fullName>
    </alternativeName>
    <alternativeName>
        <fullName evidence="11">sn-glycerol-1-phosphate dehydrogenase</fullName>
    </alternativeName>
</protein>
<evidence type="ECO:0000313" key="18">
    <source>
        <dbReference type="Proteomes" id="UP000050515"/>
    </source>
</evidence>
<feature type="binding site" evidence="11 14">
    <location>
        <begin position="97"/>
        <end position="101"/>
    </location>
    <ligand>
        <name>NAD(+)</name>
        <dbReference type="ChEBI" id="CHEBI:57540"/>
    </ligand>
</feature>
<feature type="binding site" evidence="13">
    <location>
        <position position="124"/>
    </location>
    <ligand>
        <name>glycerol</name>
        <dbReference type="ChEBI" id="CHEBI:17754"/>
    </ligand>
</feature>
<keyword evidence="1 11" id="KW-0963">Cytoplasm</keyword>
<evidence type="ECO:0000256" key="10">
    <source>
        <dbReference type="ARBA" id="ARBA00023264"/>
    </source>
</evidence>
<dbReference type="UniPathway" id="UPA00940"/>
<evidence type="ECO:0000313" key="16">
    <source>
        <dbReference type="EMBL" id="KQB34717.1"/>
    </source>
</evidence>
<dbReference type="InterPro" id="IPR032837">
    <property type="entry name" value="G1PDH"/>
</dbReference>
<evidence type="ECO:0000256" key="9">
    <source>
        <dbReference type="ARBA" id="ARBA00023209"/>
    </source>
</evidence>
<dbReference type="AlphaFoldDB" id="A0A0Q0RQT6"/>
<keyword evidence="2 11" id="KW-0444">Lipid biosynthesis</keyword>
<evidence type="ECO:0000256" key="14">
    <source>
        <dbReference type="PIRSR" id="PIRSR000112-3"/>
    </source>
</evidence>
<evidence type="ECO:0000256" key="13">
    <source>
        <dbReference type="PIRSR" id="PIRSR000112-2"/>
    </source>
</evidence>
<feature type="binding site" evidence="11 14">
    <location>
        <position position="128"/>
    </location>
    <ligand>
        <name>NAD(+)</name>
        <dbReference type="ChEBI" id="CHEBI:57540"/>
    </ligand>
</feature>
<dbReference type="GO" id="GO:0046872">
    <property type="term" value="F:metal ion binding"/>
    <property type="evidence" value="ECO:0007669"/>
    <property type="project" value="UniProtKB-KW"/>
</dbReference>
<dbReference type="SUPFAM" id="SSF56796">
    <property type="entry name" value="Dehydroquinate synthase-like"/>
    <property type="match status" value="1"/>
</dbReference>
<feature type="binding site" evidence="11">
    <location>
        <position position="255"/>
    </location>
    <ligand>
        <name>substrate</name>
    </ligand>
</feature>
<comment type="caution">
    <text evidence="16">The sequence shown here is derived from an EMBL/GenBank/DDBJ whole genome shotgun (WGS) entry which is preliminary data.</text>
</comment>
<accession>A0A0Q0RQT6</accession>
<comment type="subcellular location">
    <subcellularLocation>
        <location evidence="11">Cytoplasm</location>
    </subcellularLocation>
</comment>
<name>A0A0Q0RQT6_9ARCH</name>
<evidence type="ECO:0000313" key="15">
    <source>
        <dbReference type="EMBL" id="KPV43656.1"/>
    </source>
</evidence>
<keyword evidence="7 11" id="KW-0520">NAD</keyword>
<dbReference type="HAMAP" id="MF_00497_A">
    <property type="entry name" value="G1P_dehydrogenase_A"/>
    <property type="match status" value="1"/>
</dbReference>
<dbReference type="PIRSF" id="PIRSF000112">
    <property type="entry name" value="Glycerol_dehydrogenase"/>
    <property type="match status" value="1"/>
</dbReference>
<feature type="binding site" evidence="11">
    <location>
        <position position="124"/>
    </location>
    <ligand>
        <name>substrate</name>
    </ligand>
</feature>
<feature type="binding site" evidence="11">
    <location>
        <position position="171"/>
    </location>
    <ligand>
        <name>substrate</name>
    </ligand>
</feature>
<gene>
    <name evidence="11 16" type="primary">egsA</name>
    <name evidence="16" type="ORF">AOG54_03925</name>
    <name evidence="15" type="ORF">SE19_08945</name>
</gene>
<dbReference type="PANTHER" id="PTHR43616">
    <property type="entry name" value="GLYCEROL DEHYDROGENASE"/>
    <property type="match status" value="1"/>
</dbReference>
<evidence type="ECO:0000313" key="17">
    <source>
        <dbReference type="Proteomes" id="UP000050320"/>
    </source>
</evidence>
<dbReference type="EMBL" id="LKBG01000223">
    <property type="protein sequence ID" value="KQB34717.1"/>
    <property type="molecule type" value="Genomic_DNA"/>
</dbReference>
<dbReference type="InterPro" id="IPR016205">
    <property type="entry name" value="Glycerol_DH"/>
</dbReference>
<dbReference type="GO" id="GO:0008654">
    <property type="term" value="P:phospholipid biosynthetic process"/>
    <property type="evidence" value="ECO:0007669"/>
    <property type="project" value="UniProtKB-KW"/>
</dbReference>
<dbReference type="GO" id="GO:0050492">
    <property type="term" value="F:glycerol-1-phosphate dehydrogenase [NAD(P)+] activity"/>
    <property type="evidence" value="ECO:0007669"/>
    <property type="project" value="UniProtKB-UniRule"/>
</dbReference>
<comment type="catalytic activity">
    <reaction evidence="11">
        <text>sn-glycerol 1-phosphate + NAD(+) = dihydroxyacetone phosphate + NADH + H(+)</text>
        <dbReference type="Rhea" id="RHEA:21412"/>
        <dbReference type="ChEBI" id="CHEBI:15378"/>
        <dbReference type="ChEBI" id="CHEBI:57540"/>
        <dbReference type="ChEBI" id="CHEBI:57642"/>
        <dbReference type="ChEBI" id="CHEBI:57685"/>
        <dbReference type="ChEBI" id="CHEBI:57945"/>
        <dbReference type="EC" id="1.1.1.261"/>
    </reaction>
</comment>
<dbReference type="PATRIC" id="fig|507754.4.peg.1877"/>
<keyword evidence="5 11" id="KW-0521">NADP</keyword>
<proteinExistence type="inferred from homology"/>
<sequence length="350" mass="37596">MIFNKIRSMHFPNDVFIGHNAIVNINDVVKKNLRSGEALIITGNKTYELAGKYIEKLLDDIQYNVLIVDGASIDTLNFIKNEIKNSKIGVVIGVGGGSKIDLAKKTAADIGVPFISVPTAPSHDGIASPRASISDGKSVLSVEAVMPSAIVADTSIMLKAPYRFAAAGAADVIANITAVEDWRLAYRLKGEEFSSTAAIISEYTSKELMENANMIQPGMEESIWLITKEILASGTAMAIAGTSRPASGSEHLFAHALEVLGRGTSMHGEQVAMGSLVSMYLQGGDWIKLKETYKKIGVQTKASEYGISDDIAIKALSIAHRLRPERYTILGETDLSTRVAEKALKITGII</sequence>
<evidence type="ECO:0000256" key="12">
    <source>
        <dbReference type="PIRSR" id="PIRSR000112-1"/>
    </source>
</evidence>
<dbReference type="RefSeq" id="WP_048101679.1">
    <property type="nucleotide sequence ID" value="NZ_JBBYJF010000011.1"/>
</dbReference>
<keyword evidence="9 11" id="KW-0594">Phospholipid biosynthesis</keyword>